<dbReference type="Proteomes" id="UP000829992">
    <property type="component" value="Chromosome"/>
</dbReference>
<dbReference type="CDD" id="cd15831">
    <property type="entry name" value="BTAD"/>
    <property type="match status" value="1"/>
</dbReference>
<comment type="similarity">
    <text evidence="1">Belongs to the AfsR/DnrI/RedD regulatory family.</text>
</comment>
<dbReference type="PANTHER" id="PTHR35807:SF1">
    <property type="entry name" value="TRANSCRIPTIONAL REGULATOR REDD"/>
    <property type="match status" value="1"/>
</dbReference>
<dbReference type="SUPFAM" id="SSF46894">
    <property type="entry name" value="C-terminal effector domain of the bipartite response regulators"/>
    <property type="match status" value="1"/>
</dbReference>
<keyword evidence="5" id="KW-0804">Transcription</keyword>
<dbReference type="EMBL" id="CP097289">
    <property type="protein sequence ID" value="UQT55732.1"/>
    <property type="molecule type" value="Genomic_DNA"/>
</dbReference>
<keyword evidence="9" id="KW-1185">Reference proteome</keyword>
<evidence type="ECO:0000256" key="4">
    <source>
        <dbReference type="ARBA" id="ARBA00023125"/>
    </source>
</evidence>
<evidence type="ECO:0000256" key="2">
    <source>
        <dbReference type="ARBA" id="ARBA00023012"/>
    </source>
</evidence>
<feature type="domain" description="OmpR/PhoB-type" evidence="6">
    <location>
        <begin position="15"/>
        <end position="88"/>
    </location>
</feature>
<dbReference type="PANTHER" id="PTHR35807">
    <property type="entry name" value="TRANSCRIPTIONAL REGULATOR REDD-RELATED"/>
    <property type="match status" value="1"/>
</dbReference>
<dbReference type="Pfam" id="PF03704">
    <property type="entry name" value="BTAD"/>
    <property type="match status" value="1"/>
</dbReference>
<evidence type="ECO:0000256" key="1">
    <source>
        <dbReference type="ARBA" id="ARBA00005820"/>
    </source>
</evidence>
<keyword evidence="4" id="KW-0238">DNA-binding</keyword>
<keyword evidence="3" id="KW-0805">Transcription regulation</keyword>
<dbReference type="SMART" id="SM00862">
    <property type="entry name" value="Trans_reg_C"/>
    <property type="match status" value="1"/>
</dbReference>
<dbReference type="SMART" id="SM01043">
    <property type="entry name" value="BTAD"/>
    <property type="match status" value="1"/>
</dbReference>
<proteinExistence type="inferred from homology"/>
<dbReference type="InterPro" id="IPR016032">
    <property type="entry name" value="Sig_transdc_resp-reg_C-effctor"/>
</dbReference>
<dbReference type="InterPro" id="IPR005158">
    <property type="entry name" value="BTAD"/>
</dbReference>
<dbReference type="Gene3D" id="1.10.10.10">
    <property type="entry name" value="Winged helix-like DNA-binding domain superfamily/Winged helix DNA-binding domain"/>
    <property type="match status" value="1"/>
</dbReference>
<accession>A0ABY4PQQ2</accession>
<sequence>MEFKLLGPVQANGRDCEVIISGSKISTVLASLLLARERLVGSDRMSYLLWGAQPPATRSAQIYTYISRLRKALGHDVQVERKGSGYLLRMNGSRLDVVEFEELCRIGQGELSRGNYAAAAESLRRALNLWRGSALTNVTSYLEDAERPRLDELRNAAHESRIEADLGLGRHRSIIPELTALVSEYPTREKLRSQLMIALYRCDRQSEAIDMFHAARRYLADELGVAPGDTLNNTYLAVLRGNVDLLMPAPSVP</sequence>
<dbReference type="Gene3D" id="1.25.40.10">
    <property type="entry name" value="Tetratricopeptide repeat domain"/>
    <property type="match status" value="1"/>
</dbReference>
<dbReference type="RefSeq" id="WP_249587220.1">
    <property type="nucleotide sequence ID" value="NZ_BAAAQL010000008.1"/>
</dbReference>
<keyword evidence="2" id="KW-0902">Two-component regulatory system</keyword>
<gene>
    <name evidence="8" type="ORF">M4V62_11835</name>
</gene>
<evidence type="ECO:0000256" key="3">
    <source>
        <dbReference type="ARBA" id="ARBA00023015"/>
    </source>
</evidence>
<dbReference type="InterPro" id="IPR036388">
    <property type="entry name" value="WH-like_DNA-bd_sf"/>
</dbReference>
<feature type="domain" description="Bacterial transcriptional activator" evidence="7">
    <location>
        <begin position="95"/>
        <end position="239"/>
    </location>
</feature>
<dbReference type="InterPro" id="IPR001867">
    <property type="entry name" value="OmpR/PhoB-type_DNA-bd"/>
</dbReference>
<reference evidence="8 9" key="1">
    <citation type="submission" date="2022-05" db="EMBL/GenBank/DDBJ databases">
        <authorList>
            <person name="Zhou X."/>
            <person name="Li K."/>
            <person name="Man Y."/>
        </authorList>
    </citation>
    <scope>NUCLEOTIDE SEQUENCE [LARGE SCALE GENOMIC DNA]</scope>
    <source>
        <strain evidence="8 9">MS405</strain>
    </source>
</reference>
<organism evidence="8 9">
    <name type="scientific">Streptomyces durmitorensis</name>
    <dbReference type="NCBI Taxonomy" id="319947"/>
    <lineage>
        <taxon>Bacteria</taxon>
        <taxon>Bacillati</taxon>
        <taxon>Actinomycetota</taxon>
        <taxon>Actinomycetes</taxon>
        <taxon>Kitasatosporales</taxon>
        <taxon>Streptomycetaceae</taxon>
        <taxon>Streptomyces</taxon>
    </lineage>
</organism>
<dbReference type="SUPFAM" id="SSF48452">
    <property type="entry name" value="TPR-like"/>
    <property type="match status" value="1"/>
</dbReference>
<protein>
    <submittedName>
        <fullName evidence="8">Regulator protein</fullName>
    </submittedName>
</protein>
<dbReference type="InterPro" id="IPR011990">
    <property type="entry name" value="TPR-like_helical_dom_sf"/>
</dbReference>
<evidence type="ECO:0000313" key="9">
    <source>
        <dbReference type="Proteomes" id="UP000829992"/>
    </source>
</evidence>
<dbReference type="InterPro" id="IPR051677">
    <property type="entry name" value="AfsR-DnrI-RedD_regulator"/>
</dbReference>
<evidence type="ECO:0000259" key="6">
    <source>
        <dbReference type="SMART" id="SM00862"/>
    </source>
</evidence>
<evidence type="ECO:0000313" key="8">
    <source>
        <dbReference type="EMBL" id="UQT55732.1"/>
    </source>
</evidence>
<evidence type="ECO:0000259" key="7">
    <source>
        <dbReference type="SMART" id="SM01043"/>
    </source>
</evidence>
<evidence type="ECO:0000256" key="5">
    <source>
        <dbReference type="ARBA" id="ARBA00023163"/>
    </source>
</evidence>
<name>A0ABY4PQQ2_9ACTN</name>